<dbReference type="SUPFAM" id="SSF53474">
    <property type="entry name" value="alpha/beta-Hydrolases"/>
    <property type="match status" value="1"/>
</dbReference>
<dbReference type="Gene3D" id="1.20.120.980">
    <property type="entry name" value="Serine carboxypeptidase S28, SKS domain"/>
    <property type="match status" value="1"/>
</dbReference>
<evidence type="ECO:0000256" key="1">
    <source>
        <dbReference type="ARBA" id="ARBA00011079"/>
    </source>
</evidence>
<dbReference type="GO" id="GO:0006508">
    <property type="term" value="P:proteolysis"/>
    <property type="evidence" value="ECO:0007669"/>
    <property type="project" value="UniProtKB-KW"/>
</dbReference>
<evidence type="ECO:0000313" key="7">
    <source>
        <dbReference type="EnsemblMetazoa" id="MESCA006508-PA"/>
    </source>
</evidence>
<dbReference type="EnsemblMetazoa" id="MESCA006508-RA">
    <property type="protein sequence ID" value="MESCA006508-PA"/>
    <property type="gene ID" value="MESCA006508"/>
</dbReference>
<dbReference type="Gene3D" id="3.40.50.1820">
    <property type="entry name" value="alpha/beta hydrolase"/>
    <property type="match status" value="1"/>
</dbReference>
<accession>T1GS60</accession>
<dbReference type="Pfam" id="PF05577">
    <property type="entry name" value="Peptidase_S28"/>
    <property type="match status" value="2"/>
</dbReference>
<reference evidence="8" key="1">
    <citation type="submission" date="2013-02" db="EMBL/GenBank/DDBJ databases">
        <authorList>
            <person name="Hughes D."/>
        </authorList>
    </citation>
    <scope>NUCLEOTIDE SEQUENCE</scope>
    <source>
        <strain>Durham</strain>
        <strain evidence="8">NC isolate 2 -- Noor lab</strain>
    </source>
</reference>
<dbReference type="PANTHER" id="PTHR11010">
    <property type="entry name" value="PROTEASE S28 PRO-X CARBOXYPEPTIDASE-RELATED"/>
    <property type="match status" value="1"/>
</dbReference>
<evidence type="ECO:0000313" key="8">
    <source>
        <dbReference type="Proteomes" id="UP000015102"/>
    </source>
</evidence>
<comment type="similarity">
    <text evidence="1">Belongs to the peptidase S28 family.</text>
</comment>
<evidence type="ECO:0000256" key="3">
    <source>
        <dbReference type="ARBA" id="ARBA00022729"/>
    </source>
</evidence>
<keyword evidence="4" id="KW-0378">Hydrolase</keyword>
<feature type="signal peptide" evidence="6">
    <location>
        <begin position="1"/>
        <end position="16"/>
    </location>
</feature>
<dbReference type="GO" id="GO:0070008">
    <property type="term" value="F:serine-type exopeptidase activity"/>
    <property type="evidence" value="ECO:0007669"/>
    <property type="project" value="InterPro"/>
</dbReference>
<dbReference type="OMA" id="CERFDVY"/>
<feature type="chain" id="PRO_5004577588" description="Serine protease K12H4.7" evidence="6">
    <location>
        <begin position="17"/>
        <end position="453"/>
    </location>
</feature>
<dbReference type="AlphaFoldDB" id="T1GS60"/>
<keyword evidence="2" id="KW-0645">Protease</keyword>
<dbReference type="HOGENOM" id="CLU_020959_3_0_1"/>
<dbReference type="InterPro" id="IPR008758">
    <property type="entry name" value="Peptidase_S28"/>
</dbReference>
<keyword evidence="3 6" id="KW-0732">Signal</keyword>
<protein>
    <recommendedName>
        <fullName evidence="9">Serine protease K12H4.7</fullName>
    </recommendedName>
</protein>
<dbReference type="PANTHER" id="PTHR11010:SF5">
    <property type="entry name" value="RE36938P-RELATED"/>
    <property type="match status" value="1"/>
</dbReference>
<evidence type="ECO:0000256" key="6">
    <source>
        <dbReference type="SAM" id="SignalP"/>
    </source>
</evidence>
<dbReference type="GO" id="GO:0008239">
    <property type="term" value="F:dipeptidyl-peptidase activity"/>
    <property type="evidence" value="ECO:0007669"/>
    <property type="project" value="TreeGrafter"/>
</dbReference>
<name>T1GS60_MEGSC</name>
<evidence type="ECO:0000256" key="5">
    <source>
        <dbReference type="ARBA" id="ARBA00023180"/>
    </source>
</evidence>
<reference evidence="7" key="2">
    <citation type="submission" date="2015-06" db="UniProtKB">
        <authorList>
            <consortium name="EnsemblMetazoa"/>
        </authorList>
    </citation>
    <scope>IDENTIFICATION</scope>
</reference>
<keyword evidence="5" id="KW-0325">Glycoprotein</keyword>
<dbReference type="InterPro" id="IPR029058">
    <property type="entry name" value="AB_hydrolase_fold"/>
</dbReference>
<proteinExistence type="inferred from homology"/>
<keyword evidence="8" id="KW-1185">Reference proteome</keyword>
<sequence>MKTIAVLAALLAIVLADGSSSHFRRTFNNLHKEPPPPPPSILGRAAKVEVKTITQKLDHYDKDNTKTWQMRYLSNDMHFQSGGPIFIFVGGEWEVSNGYLIGGHMFDMAKEHNGYIQPTENLSTENLKYLDVKQALYDLNHFIETVKKEIPGLEKSKVILTGGSYSATMVTWFQRMFPNVAAGSWASSAPLLAKVNFIEYKEVTGQSIKQMGGEACYNRIENAVAELEHMMDNNRSAEIKALFKLCNTFNPDKTWMYTHFLEQFQTYLRACEEVLRGENDVEGLASYVLKRTYSPKYGCVDSTYVGLVEAMGDTSNSDYMMRQWFYQTCNEYGWYQSSGSKLQPFGSKFPADLYINACRDAYSEAFTNKTIYNNAEETNKYFGGLDPDTSNVYFTHGQLDPWRAMGLQEEGKATIIPEHAHCTDFASISPSDSKEMKASKEKIAELVRIWLNE</sequence>
<dbReference type="InterPro" id="IPR042269">
    <property type="entry name" value="Ser_carbopepase_S28_SKS"/>
</dbReference>
<dbReference type="EMBL" id="CAQQ02144819">
    <property type="status" value="NOT_ANNOTATED_CDS"/>
    <property type="molecule type" value="Genomic_DNA"/>
</dbReference>
<evidence type="ECO:0000256" key="2">
    <source>
        <dbReference type="ARBA" id="ARBA00022670"/>
    </source>
</evidence>
<dbReference type="EMBL" id="CAQQ02144818">
    <property type="status" value="NOT_ANNOTATED_CDS"/>
    <property type="molecule type" value="Genomic_DNA"/>
</dbReference>
<dbReference type="Proteomes" id="UP000015102">
    <property type="component" value="Unassembled WGS sequence"/>
</dbReference>
<evidence type="ECO:0000256" key="4">
    <source>
        <dbReference type="ARBA" id="ARBA00022801"/>
    </source>
</evidence>
<evidence type="ECO:0008006" key="9">
    <source>
        <dbReference type="Google" id="ProtNLM"/>
    </source>
</evidence>
<organism evidence="7 8">
    <name type="scientific">Megaselia scalaris</name>
    <name type="common">Humpbacked fly</name>
    <name type="synonym">Phora scalaris</name>
    <dbReference type="NCBI Taxonomy" id="36166"/>
    <lineage>
        <taxon>Eukaryota</taxon>
        <taxon>Metazoa</taxon>
        <taxon>Ecdysozoa</taxon>
        <taxon>Arthropoda</taxon>
        <taxon>Hexapoda</taxon>
        <taxon>Insecta</taxon>
        <taxon>Pterygota</taxon>
        <taxon>Neoptera</taxon>
        <taxon>Endopterygota</taxon>
        <taxon>Diptera</taxon>
        <taxon>Brachycera</taxon>
        <taxon>Muscomorpha</taxon>
        <taxon>Platypezoidea</taxon>
        <taxon>Phoridae</taxon>
        <taxon>Megaseliini</taxon>
        <taxon>Megaselia</taxon>
    </lineage>
</organism>